<gene>
    <name evidence="6" type="ORF">C8N28_0026</name>
</gene>
<feature type="domain" description="Cytochrome c" evidence="5">
    <location>
        <begin position="48"/>
        <end position="194"/>
    </location>
</feature>
<protein>
    <submittedName>
        <fullName evidence="6">Cytochrome c oxidase cbb3-type subunit 2</fullName>
    </submittedName>
</protein>
<name>A0A4R1M1K6_9SPHI</name>
<dbReference type="Pfam" id="PF00034">
    <property type="entry name" value="Cytochrom_C"/>
    <property type="match status" value="1"/>
</dbReference>
<evidence type="ECO:0000256" key="3">
    <source>
        <dbReference type="ARBA" id="ARBA00023004"/>
    </source>
</evidence>
<sequence length="339" mass="37045">MEFFNNHKSLFIATAALFLILTFFVAIMPALNNQKDNAPLPNAVPLSAAAQKGKALYIANGCVACHTQQVRNIDMDKMFGSRPSVSADYADIKRQDIWRNTATLMGTERTGPDLINVGNRQPSQDWNLVHLYNPRTVVSESIMPAYPWLFILKEYPTMDDVVVAVPEEFLKDKSKKVVATEDALNLVAYLQSLKQTEMPTGTNFPEFLYKRNVKSAAVASSGGEGPSKVIAADGVALYATNCQACHQQNGKGLPGAFPSLAGSKVVLDENPEIFVDIIMNGYNARANEGFGPMPAVGTMANLTADEITAIMNHEKTSWGNDAKTVTVEEIQKLIDKVKK</sequence>
<dbReference type="PANTHER" id="PTHR35008:SF8">
    <property type="entry name" value="ALCOHOL DEHYDROGENASE CYTOCHROME C SUBUNIT"/>
    <property type="match status" value="1"/>
</dbReference>
<dbReference type="GO" id="GO:0009055">
    <property type="term" value="F:electron transfer activity"/>
    <property type="evidence" value="ECO:0007669"/>
    <property type="project" value="InterPro"/>
</dbReference>
<organism evidence="6 7">
    <name type="scientific">Albibacterium bauzanense</name>
    <dbReference type="NCBI Taxonomy" id="653929"/>
    <lineage>
        <taxon>Bacteria</taxon>
        <taxon>Pseudomonadati</taxon>
        <taxon>Bacteroidota</taxon>
        <taxon>Sphingobacteriia</taxon>
        <taxon>Sphingobacteriales</taxon>
        <taxon>Sphingobacteriaceae</taxon>
        <taxon>Albibacterium</taxon>
    </lineage>
</organism>
<dbReference type="OrthoDB" id="9811395at2"/>
<evidence type="ECO:0000256" key="1">
    <source>
        <dbReference type="ARBA" id="ARBA00022617"/>
    </source>
</evidence>
<proteinExistence type="predicted"/>
<keyword evidence="3 4" id="KW-0408">Iron</keyword>
<comment type="caution">
    <text evidence="6">The sequence shown here is derived from an EMBL/GenBank/DDBJ whole genome shotgun (WGS) entry which is preliminary data.</text>
</comment>
<dbReference type="Gene3D" id="1.10.760.10">
    <property type="entry name" value="Cytochrome c-like domain"/>
    <property type="match status" value="2"/>
</dbReference>
<accession>A0A4R1M1K6</accession>
<evidence type="ECO:0000313" key="7">
    <source>
        <dbReference type="Proteomes" id="UP000294616"/>
    </source>
</evidence>
<evidence type="ECO:0000313" key="6">
    <source>
        <dbReference type="EMBL" id="TCK84734.1"/>
    </source>
</evidence>
<dbReference type="GO" id="GO:0020037">
    <property type="term" value="F:heme binding"/>
    <property type="evidence" value="ECO:0007669"/>
    <property type="project" value="InterPro"/>
</dbReference>
<keyword evidence="2 4" id="KW-0479">Metal-binding</keyword>
<dbReference type="InterPro" id="IPR009056">
    <property type="entry name" value="Cyt_c-like_dom"/>
</dbReference>
<dbReference type="PANTHER" id="PTHR35008">
    <property type="entry name" value="BLL4482 PROTEIN-RELATED"/>
    <property type="match status" value="1"/>
</dbReference>
<feature type="domain" description="Cytochrome c" evidence="5">
    <location>
        <begin position="229"/>
        <end position="318"/>
    </location>
</feature>
<dbReference type="GO" id="GO:0046872">
    <property type="term" value="F:metal ion binding"/>
    <property type="evidence" value="ECO:0007669"/>
    <property type="project" value="UniProtKB-KW"/>
</dbReference>
<keyword evidence="7" id="KW-1185">Reference proteome</keyword>
<dbReference type="Proteomes" id="UP000294616">
    <property type="component" value="Unassembled WGS sequence"/>
</dbReference>
<reference evidence="6 7" key="1">
    <citation type="submission" date="2019-03" db="EMBL/GenBank/DDBJ databases">
        <title>Genomic Encyclopedia of Archaeal and Bacterial Type Strains, Phase II (KMG-II): from individual species to whole genera.</title>
        <authorList>
            <person name="Goeker M."/>
        </authorList>
    </citation>
    <scope>NUCLEOTIDE SEQUENCE [LARGE SCALE GENOMIC DNA]</scope>
    <source>
        <strain evidence="6 7">DSM 22554</strain>
    </source>
</reference>
<evidence type="ECO:0000259" key="5">
    <source>
        <dbReference type="PROSITE" id="PS51007"/>
    </source>
</evidence>
<dbReference type="SUPFAM" id="SSF46626">
    <property type="entry name" value="Cytochrome c"/>
    <property type="match status" value="2"/>
</dbReference>
<evidence type="ECO:0000256" key="4">
    <source>
        <dbReference type="PROSITE-ProRule" id="PRU00433"/>
    </source>
</evidence>
<dbReference type="Pfam" id="PF02433">
    <property type="entry name" value="FixO"/>
    <property type="match status" value="1"/>
</dbReference>
<keyword evidence="1 4" id="KW-0349">Heme</keyword>
<evidence type="ECO:0000256" key="2">
    <source>
        <dbReference type="ARBA" id="ARBA00022723"/>
    </source>
</evidence>
<dbReference type="AlphaFoldDB" id="A0A4R1M1K6"/>
<dbReference type="InterPro" id="IPR036909">
    <property type="entry name" value="Cyt_c-like_dom_sf"/>
</dbReference>
<dbReference type="PROSITE" id="PS51007">
    <property type="entry name" value="CYTC"/>
    <property type="match status" value="2"/>
</dbReference>
<dbReference type="InterPro" id="IPR051459">
    <property type="entry name" value="Cytochrome_c-type_DH"/>
</dbReference>
<dbReference type="EMBL" id="SMGO01000001">
    <property type="protein sequence ID" value="TCK84734.1"/>
    <property type="molecule type" value="Genomic_DNA"/>
</dbReference>
<dbReference type="InterPro" id="IPR003468">
    <property type="entry name" value="Cyt_c_oxidase_monohaem-su/FixO"/>
</dbReference>